<proteinExistence type="predicted"/>
<dbReference type="AlphaFoldDB" id="A0A484LYM6"/>
<organism evidence="1 2">
    <name type="scientific">Cuscuta campestris</name>
    <dbReference type="NCBI Taxonomy" id="132261"/>
    <lineage>
        <taxon>Eukaryota</taxon>
        <taxon>Viridiplantae</taxon>
        <taxon>Streptophyta</taxon>
        <taxon>Embryophyta</taxon>
        <taxon>Tracheophyta</taxon>
        <taxon>Spermatophyta</taxon>
        <taxon>Magnoliopsida</taxon>
        <taxon>eudicotyledons</taxon>
        <taxon>Gunneridae</taxon>
        <taxon>Pentapetalae</taxon>
        <taxon>asterids</taxon>
        <taxon>lamiids</taxon>
        <taxon>Solanales</taxon>
        <taxon>Convolvulaceae</taxon>
        <taxon>Cuscuteae</taxon>
        <taxon>Cuscuta</taxon>
        <taxon>Cuscuta subgen. Grammica</taxon>
        <taxon>Cuscuta sect. Cleistogrammica</taxon>
    </lineage>
</organism>
<name>A0A484LYM6_9ASTE</name>
<keyword evidence="2" id="KW-1185">Reference proteome</keyword>
<evidence type="ECO:0000313" key="1">
    <source>
        <dbReference type="EMBL" id="VFQ81204.1"/>
    </source>
</evidence>
<reference evidence="1 2" key="1">
    <citation type="submission" date="2018-04" db="EMBL/GenBank/DDBJ databases">
        <authorList>
            <person name="Vogel A."/>
        </authorList>
    </citation>
    <scope>NUCLEOTIDE SEQUENCE [LARGE SCALE GENOMIC DNA]</scope>
</reference>
<protein>
    <recommendedName>
        <fullName evidence="3">Plant-specific domain TIGR01615 family protein</fullName>
    </recommendedName>
</protein>
<dbReference type="PANTHER" id="PTHR31579:SF39">
    <property type="entry name" value="OS01G0973600 PROTEIN"/>
    <property type="match status" value="1"/>
</dbReference>
<dbReference type="OrthoDB" id="691424at2759"/>
<evidence type="ECO:0008006" key="3">
    <source>
        <dbReference type="Google" id="ProtNLM"/>
    </source>
</evidence>
<evidence type="ECO:0000313" key="2">
    <source>
        <dbReference type="Proteomes" id="UP000595140"/>
    </source>
</evidence>
<accession>A0A484LYM6</accession>
<dbReference type="Proteomes" id="UP000595140">
    <property type="component" value="Unassembled WGS sequence"/>
</dbReference>
<dbReference type="InterPro" id="IPR006502">
    <property type="entry name" value="PDDEXK-like"/>
</dbReference>
<dbReference type="EMBL" id="OOIL02002239">
    <property type="protein sequence ID" value="VFQ81204.1"/>
    <property type="molecule type" value="Genomic_DNA"/>
</dbReference>
<sequence>MVPALVAMDCEVCASPADPWLRPAGRGGASGGDGFSHESETDLAAMVRDFLENGSIGAADSRSSSDSDSTFSDLAHLADRLSYIKKSVDQYESNLLSVVVSLLLTSMKDGDLHAVKSGPCNSSCIKYSLVKLLRLLGYDSGVCSSKWVGNGKVPAGDHEYIDVITHDDSGGCRRVIIDIDFRSHFEIARAVRPYDRILKSLPIIYIGSIPRLKQFLEVMVEAAKSSLKQSSMPIPPWRSYPYLLAKWGSSPYQRRFVPEDDPNPTRTPEVRCHVQCQLHLKQVRSSLQSEIESKRLFRPMMNGDKRTRKR</sequence>
<dbReference type="PANTHER" id="PTHR31579">
    <property type="entry name" value="OS03G0796600 PROTEIN"/>
    <property type="match status" value="1"/>
</dbReference>
<dbReference type="Pfam" id="PF04720">
    <property type="entry name" value="PDDEXK_6"/>
    <property type="match status" value="1"/>
</dbReference>
<gene>
    <name evidence="1" type="ORF">CCAM_LOCUS22980</name>
</gene>
<dbReference type="NCBIfam" id="TIGR01615">
    <property type="entry name" value="A_thal_3542"/>
    <property type="match status" value="1"/>
</dbReference>